<dbReference type="EMBL" id="CP104758">
    <property type="protein sequence ID" value="WBG92354.1"/>
    <property type="molecule type" value="Genomic_DNA"/>
</dbReference>
<dbReference type="InterPro" id="IPR044543">
    <property type="entry name" value="YHJQ-like"/>
</dbReference>
<dbReference type="Pfam" id="PF03860">
    <property type="entry name" value="Csp"/>
    <property type="match status" value="1"/>
</dbReference>
<evidence type="ECO:0000313" key="2">
    <source>
        <dbReference type="Proteomes" id="UP001211544"/>
    </source>
</evidence>
<name>A0AAJ5QNU6_9GAMM</name>
<dbReference type="InterPro" id="IPR005560">
    <property type="entry name" value="Csp_YhjQ"/>
</dbReference>
<gene>
    <name evidence="1" type="ORF">N5580_07465</name>
</gene>
<dbReference type="PANTHER" id="PTHR37310:SF1">
    <property type="entry name" value="CYTOPLASMIC PROTEIN"/>
    <property type="match status" value="1"/>
</dbReference>
<dbReference type="Proteomes" id="UP001211544">
    <property type="component" value="Chromosome"/>
</dbReference>
<dbReference type="KEGG" id="kpie:N5580_07465"/>
<proteinExistence type="predicted"/>
<dbReference type="AlphaFoldDB" id="A0AAJ5QNU6"/>
<dbReference type="PANTHER" id="PTHR37310">
    <property type="entry name" value="CYTOPLASMIC PROTEIN-RELATED"/>
    <property type="match status" value="1"/>
</dbReference>
<dbReference type="GeneID" id="78233498"/>
<protein>
    <submittedName>
        <fullName evidence="1">Four-helix bundle copper-binding protein</fullName>
    </submittedName>
</protein>
<evidence type="ECO:0000313" key="1">
    <source>
        <dbReference type="EMBL" id="WBG92354.1"/>
    </source>
</evidence>
<reference evidence="1 2" key="1">
    <citation type="journal article" date="2022" name="J Glob Antimicrob Resist">
        <title>First complete genome of a multidrug resistant strain of the novel human pathogen Kalamiella piersonii (GABEKP28) identified in human saliva.</title>
        <authorList>
            <person name="McDonagh F."/>
            <person name="Singh N.K."/>
            <person name="Venkateswaran K."/>
            <person name="Lonappan A.M."/>
            <person name="Hallahan B."/>
            <person name="Tuohy A."/>
            <person name="Burke L."/>
            <person name="Kovarova A."/>
            <person name="Miliotis G."/>
        </authorList>
    </citation>
    <scope>NUCLEOTIDE SEQUENCE [LARGE SCALE GENOMIC DNA]</scope>
    <source>
        <strain evidence="1 2">GABEKP28</strain>
    </source>
</reference>
<sequence length="108" mass="11735">MNSEYKQCLEACYACAAACDNCAASCLREENIEMMRGCIQLDMQCAAICRLAAQFIAQQSESAVALCQLCADVCQQCADECGQHQHDHCQHCAQACQRCAAACRKMAA</sequence>
<keyword evidence="2" id="KW-1185">Reference proteome</keyword>
<dbReference type="RefSeq" id="WP_120453873.1">
    <property type="nucleotide sequence ID" value="NZ_CP104758.1"/>
</dbReference>
<dbReference type="CDD" id="cd08026">
    <property type="entry name" value="DUF326"/>
    <property type="match status" value="1"/>
</dbReference>
<organism evidence="1 2">
    <name type="scientific">Pantoea piersonii</name>
    <dbReference type="NCBI Taxonomy" id="2364647"/>
    <lineage>
        <taxon>Bacteria</taxon>
        <taxon>Pseudomonadati</taxon>
        <taxon>Pseudomonadota</taxon>
        <taxon>Gammaproteobacteria</taxon>
        <taxon>Enterobacterales</taxon>
        <taxon>Erwiniaceae</taxon>
        <taxon>Pantoea</taxon>
    </lineage>
</organism>
<dbReference type="Gene3D" id="1.20.1270.360">
    <property type="match status" value="1"/>
</dbReference>
<accession>A0AAJ5QNU6</accession>